<keyword evidence="5" id="KW-1185">Reference proteome</keyword>
<gene>
    <name evidence="4" type="ORF">HCN51_51465</name>
</gene>
<dbReference type="EMBL" id="JAATEP010000072">
    <property type="protein sequence ID" value="NJP97750.1"/>
    <property type="molecule type" value="Genomic_DNA"/>
</dbReference>
<organism evidence="4 5">
    <name type="scientific">Nonomuraea composti</name>
    <dbReference type="NCBI Taxonomy" id="2720023"/>
    <lineage>
        <taxon>Bacteria</taxon>
        <taxon>Bacillati</taxon>
        <taxon>Actinomycetota</taxon>
        <taxon>Actinomycetes</taxon>
        <taxon>Streptosporangiales</taxon>
        <taxon>Streptosporangiaceae</taxon>
        <taxon>Nonomuraea</taxon>
    </lineage>
</organism>
<accession>A0ABX1BJ59</accession>
<evidence type="ECO:0000259" key="3">
    <source>
        <dbReference type="PROSITE" id="PS50977"/>
    </source>
</evidence>
<dbReference type="PROSITE" id="PS50977">
    <property type="entry name" value="HTH_TETR_2"/>
    <property type="match status" value="1"/>
</dbReference>
<evidence type="ECO:0000313" key="5">
    <source>
        <dbReference type="Proteomes" id="UP000696294"/>
    </source>
</evidence>
<proteinExistence type="predicted"/>
<dbReference type="InterPro" id="IPR001647">
    <property type="entry name" value="HTH_TetR"/>
</dbReference>
<evidence type="ECO:0000313" key="4">
    <source>
        <dbReference type="EMBL" id="NJP97750.1"/>
    </source>
</evidence>
<feature type="domain" description="HTH tetR-type" evidence="3">
    <location>
        <begin position="5"/>
        <end position="65"/>
    </location>
</feature>
<dbReference type="RefSeq" id="WP_168020437.1">
    <property type="nucleotide sequence ID" value="NZ_JAATEP010000072.1"/>
</dbReference>
<dbReference type="Gene3D" id="1.10.357.10">
    <property type="entry name" value="Tetracycline Repressor, domain 2"/>
    <property type="match status" value="1"/>
</dbReference>
<evidence type="ECO:0000256" key="1">
    <source>
        <dbReference type="ARBA" id="ARBA00023125"/>
    </source>
</evidence>
<dbReference type="InterPro" id="IPR009057">
    <property type="entry name" value="Homeodomain-like_sf"/>
</dbReference>
<feature type="DNA-binding region" description="H-T-H motif" evidence="2">
    <location>
        <begin position="28"/>
        <end position="47"/>
    </location>
</feature>
<comment type="caution">
    <text evidence="4">The sequence shown here is derived from an EMBL/GenBank/DDBJ whole genome shotgun (WGS) entry which is preliminary data.</text>
</comment>
<dbReference type="PANTHER" id="PTHR30055:SF226">
    <property type="entry name" value="HTH-TYPE TRANSCRIPTIONAL REGULATOR PKSA"/>
    <property type="match status" value="1"/>
</dbReference>
<evidence type="ECO:0000256" key="2">
    <source>
        <dbReference type="PROSITE-ProRule" id="PRU00335"/>
    </source>
</evidence>
<keyword evidence="1 2" id="KW-0238">DNA-binding</keyword>
<dbReference type="SUPFAM" id="SSF46689">
    <property type="entry name" value="Homeodomain-like"/>
    <property type="match status" value="1"/>
</dbReference>
<dbReference type="PANTHER" id="PTHR30055">
    <property type="entry name" value="HTH-TYPE TRANSCRIPTIONAL REGULATOR RUTR"/>
    <property type="match status" value="1"/>
</dbReference>
<dbReference type="InterPro" id="IPR050109">
    <property type="entry name" value="HTH-type_TetR-like_transc_reg"/>
</dbReference>
<dbReference type="PRINTS" id="PR00455">
    <property type="entry name" value="HTHTETR"/>
</dbReference>
<dbReference type="Pfam" id="PF00440">
    <property type="entry name" value="TetR_N"/>
    <property type="match status" value="1"/>
</dbReference>
<protein>
    <submittedName>
        <fullName evidence="4">TetR/AcrR family transcriptional regulator</fullName>
    </submittedName>
</protein>
<dbReference type="InterPro" id="IPR039536">
    <property type="entry name" value="TetR_C_Proteobacteria"/>
</dbReference>
<dbReference type="InterPro" id="IPR036271">
    <property type="entry name" value="Tet_transcr_reg_TetR-rel_C_sf"/>
</dbReference>
<sequence length="205" mass="22472">MDHDDVKIVQIRAAAKTLFLRHGFANVSTAALAKEAGVSKETLYTRYPSKEAVLADVLEHLITTTEELPVATTVITCRTDLERELRNFADKLLAGLMDREYMELARIVIAETPRLPHVGETFRSSVPDRALGVAEGLLAAARDAGVIEDMDLRNAARMLVSPLVIHALTQVLLVAPGTEQPVETFDVDACVSLFLKTIVFTEETT</sequence>
<reference evidence="4 5" key="1">
    <citation type="submission" date="2020-03" db="EMBL/GenBank/DDBJ databases">
        <title>WGS of actinomycetes isolated from Thailand.</title>
        <authorList>
            <person name="Thawai C."/>
        </authorList>
    </citation>
    <scope>NUCLEOTIDE SEQUENCE [LARGE SCALE GENOMIC DNA]</scope>
    <source>
        <strain evidence="4 5">FMUSA5-5</strain>
    </source>
</reference>
<dbReference type="Pfam" id="PF14246">
    <property type="entry name" value="TetR_C_7"/>
    <property type="match status" value="1"/>
</dbReference>
<dbReference type="SUPFAM" id="SSF48498">
    <property type="entry name" value="Tetracyclin repressor-like, C-terminal domain"/>
    <property type="match status" value="1"/>
</dbReference>
<name>A0ABX1BJ59_9ACTN</name>
<dbReference type="Proteomes" id="UP000696294">
    <property type="component" value="Unassembled WGS sequence"/>
</dbReference>